<proteinExistence type="inferred from homology"/>
<feature type="binding site" evidence="8">
    <location>
        <position position="36"/>
    </location>
    <ligand>
        <name>FMN</name>
        <dbReference type="ChEBI" id="CHEBI:58210"/>
        <note>ligand shared between dimeric partners</note>
    </ligand>
</feature>
<gene>
    <name evidence="10" type="ORF">C7H09_13980</name>
</gene>
<feature type="binding site" description="in other chain" evidence="8">
    <location>
        <begin position="11"/>
        <end position="13"/>
    </location>
    <ligand>
        <name>FMN</name>
        <dbReference type="ChEBI" id="CHEBI:58210"/>
        <note>ligand shared between dimeric partners</note>
    </ligand>
</feature>
<dbReference type="InterPro" id="IPR026021">
    <property type="entry name" value="YdjA-like"/>
</dbReference>
<name>A0A2T1K6N0_9GAMM</name>
<dbReference type="EMBL" id="PXNP01000097">
    <property type="protein sequence ID" value="PSF05757.1"/>
    <property type="molecule type" value="Genomic_DNA"/>
</dbReference>
<protein>
    <recommendedName>
        <fullName evidence="7">Putative NAD(P)H nitroreductase</fullName>
        <ecNumber evidence="7">1.-.-.-</ecNumber>
    </recommendedName>
</protein>
<feature type="binding site" description="in other chain" evidence="8">
    <location>
        <begin position="131"/>
        <end position="133"/>
    </location>
    <ligand>
        <name>FMN</name>
        <dbReference type="ChEBI" id="CHEBI:58210"/>
        <note>ligand shared between dimeric partners</note>
    </ligand>
</feature>
<sequence length="193" mass="21023">MSSITRFLLDRSSETRLVSPAPAASDLELAFQAAARAPDHALLRPWRYLVVEGEGLDTLGELFAACCSSDVSDQDREKARNAPRRAPMVIVGVASPKHHPKVPEIEQVMSAASGMMLMSLALNDAGFGAMWRTGPMAYEPVVQEALGLSEEEMVTGFLYTGTVERAKPEVPRLTTPEFVQRWVAPGHVEPFGD</sequence>
<comment type="similarity">
    <text evidence="1 7">Belongs to the nitroreductase family.</text>
</comment>
<evidence type="ECO:0000313" key="11">
    <source>
        <dbReference type="Proteomes" id="UP000239866"/>
    </source>
</evidence>
<evidence type="ECO:0000259" key="9">
    <source>
        <dbReference type="Pfam" id="PF00881"/>
    </source>
</evidence>
<evidence type="ECO:0000313" key="10">
    <source>
        <dbReference type="EMBL" id="PSF05757.1"/>
    </source>
</evidence>
<keyword evidence="3 7" id="KW-0288">FMN</keyword>
<evidence type="ECO:0000256" key="8">
    <source>
        <dbReference type="PIRSR" id="PIRSR000232-1"/>
    </source>
</evidence>
<dbReference type="PANTHER" id="PTHR43821">
    <property type="entry name" value="NAD(P)H NITROREDUCTASE YDJA-RELATED"/>
    <property type="match status" value="1"/>
</dbReference>
<accession>A0A2T1K6N0</accession>
<dbReference type="SUPFAM" id="SSF55469">
    <property type="entry name" value="FMN-dependent nitroreductase-like"/>
    <property type="match status" value="1"/>
</dbReference>
<reference evidence="10 11" key="1">
    <citation type="submission" date="2018-03" db="EMBL/GenBank/DDBJ databases">
        <title>Marinobacter brunus sp. nov., a marine bacterium of Gamma-proteobacteria isolated from the surface seawater of the South China Sea.</title>
        <authorList>
            <person name="Cheng H."/>
            <person name="Wu Y.-H."/>
            <person name="Xamxidin M."/>
            <person name="Xu X.-W."/>
        </authorList>
    </citation>
    <scope>NUCLEOTIDE SEQUENCE [LARGE SCALE GENOMIC DNA]</scope>
    <source>
        <strain evidence="10 11">NH169-3</strain>
    </source>
</reference>
<comment type="caution">
    <text evidence="10">The sequence shown here is derived from an EMBL/GenBank/DDBJ whole genome shotgun (WGS) entry which is preliminary data.</text>
</comment>
<dbReference type="AlphaFoldDB" id="A0A2T1K6N0"/>
<keyword evidence="6 7" id="KW-0520">NAD</keyword>
<organism evidence="10 11">
    <name type="scientific">Marinobacter fuscus</name>
    <dbReference type="NCBI Taxonomy" id="2109942"/>
    <lineage>
        <taxon>Bacteria</taxon>
        <taxon>Pseudomonadati</taxon>
        <taxon>Pseudomonadota</taxon>
        <taxon>Gammaproteobacteria</taxon>
        <taxon>Pseudomonadales</taxon>
        <taxon>Marinobacteraceae</taxon>
        <taxon>Marinobacter</taxon>
    </lineage>
</organism>
<evidence type="ECO:0000256" key="1">
    <source>
        <dbReference type="ARBA" id="ARBA00007118"/>
    </source>
</evidence>
<feature type="binding site" evidence="8">
    <location>
        <position position="40"/>
    </location>
    <ligand>
        <name>FMN</name>
        <dbReference type="ChEBI" id="CHEBI:58210"/>
        <note>ligand shared between dimeric partners</note>
    </ligand>
</feature>
<dbReference type="Pfam" id="PF00881">
    <property type="entry name" value="Nitroreductase"/>
    <property type="match status" value="1"/>
</dbReference>
<dbReference type="PANTHER" id="PTHR43821:SF1">
    <property type="entry name" value="NAD(P)H NITROREDUCTASE YDJA-RELATED"/>
    <property type="match status" value="1"/>
</dbReference>
<dbReference type="RefSeq" id="WP_106763688.1">
    <property type="nucleotide sequence ID" value="NZ_PXNP01000097.1"/>
</dbReference>
<dbReference type="PIRSF" id="PIRSF000232">
    <property type="entry name" value="YdjA"/>
    <property type="match status" value="1"/>
</dbReference>
<evidence type="ECO:0000256" key="2">
    <source>
        <dbReference type="ARBA" id="ARBA00022630"/>
    </source>
</evidence>
<dbReference type="OrthoDB" id="9804207at2"/>
<comment type="cofactor">
    <cofactor evidence="8">
        <name>FMN</name>
        <dbReference type="ChEBI" id="CHEBI:58210"/>
    </cofactor>
    <text evidence="8">Binds 1 FMN per subunit.</text>
</comment>
<dbReference type="GO" id="GO:0016491">
    <property type="term" value="F:oxidoreductase activity"/>
    <property type="evidence" value="ECO:0007669"/>
    <property type="project" value="UniProtKB-UniRule"/>
</dbReference>
<keyword evidence="4 7" id="KW-0521">NADP</keyword>
<keyword evidence="5 7" id="KW-0560">Oxidoreductase</keyword>
<dbReference type="CDD" id="cd02135">
    <property type="entry name" value="YdjA-like"/>
    <property type="match status" value="1"/>
</dbReference>
<evidence type="ECO:0000256" key="3">
    <source>
        <dbReference type="ARBA" id="ARBA00022643"/>
    </source>
</evidence>
<evidence type="ECO:0000256" key="5">
    <source>
        <dbReference type="ARBA" id="ARBA00023002"/>
    </source>
</evidence>
<keyword evidence="11" id="KW-1185">Reference proteome</keyword>
<feature type="domain" description="Nitroreductase" evidence="9">
    <location>
        <begin position="22"/>
        <end position="161"/>
    </location>
</feature>
<keyword evidence="2 7" id="KW-0285">Flavoprotein</keyword>
<evidence type="ECO:0000256" key="4">
    <source>
        <dbReference type="ARBA" id="ARBA00022857"/>
    </source>
</evidence>
<dbReference type="InterPro" id="IPR052530">
    <property type="entry name" value="NAD(P)H_nitroreductase"/>
</dbReference>
<dbReference type="EC" id="1.-.-.-" evidence="7"/>
<dbReference type="Gene3D" id="3.40.109.10">
    <property type="entry name" value="NADH Oxidase"/>
    <property type="match status" value="1"/>
</dbReference>
<dbReference type="InterPro" id="IPR029479">
    <property type="entry name" value="Nitroreductase"/>
</dbReference>
<evidence type="ECO:0000256" key="6">
    <source>
        <dbReference type="ARBA" id="ARBA00023027"/>
    </source>
</evidence>
<evidence type="ECO:0000256" key="7">
    <source>
        <dbReference type="PIRNR" id="PIRNR000232"/>
    </source>
</evidence>
<dbReference type="InterPro" id="IPR000415">
    <property type="entry name" value="Nitroreductase-like"/>
</dbReference>
<dbReference type="Proteomes" id="UP000239866">
    <property type="component" value="Unassembled WGS sequence"/>
</dbReference>